<accession>A0AA39K1E6</accession>
<proteinExistence type="predicted"/>
<feature type="region of interest" description="Disordered" evidence="1">
    <location>
        <begin position="52"/>
        <end position="76"/>
    </location>
</feature>
<dbReference type="GeneID" id="85361342"/>
<keyword evidence="3" id="KW-1185">Reference proteome</keyword>
<gene>
    <name evidence="2" type="ORF">EV420DRAFT_1645577</name>
</gene>
<evidence type="ECO:0000256" key="1">
    <source>
        <dbReference type="SAM" id="MobiDB-lite"/>
    </source>
</evidence>
<dbReference type="AlphaFoldDB" id="A0AA39K1E6"/>
<name>A0AA39K1E6_ARMTA</name>
<feature type="compositionally biased region" description="Basic and acidic residues" evidence="1">
    <location>
        <begin position="52"/>
        <end position="62"/>
    </location>
</feature>
<protein>
    <submittedName>
        <fullName evidence="2">Uncharacterized protein</fullName>
    </submittedName>
</protein>
<organism evidence="2 3">
    <name type="scientific">Armillaria tabescens</name>
    <name type="common">Ringless honey mushroom</name>
    <name type="synonym">Agaricus tabescens</name>
    <dbReference type="NCBI Taxonomy" id="1929756"/>
    <lineage>
        <taxon>Eukaryota</taxon>
        <taxon>Fungi</taxon>
        <taxon>Dikarya</taxon>
        <taxon>Basidiomycota</taxon>
        <taxon>Agaricomycotina</taxon>
        <taxon>Agaricomycetes</taxon>
        <taxon>Agaricomycetidae</taxon>
        <taxon>Agaricales</taxon>
        <taxon>Marasmiineae</taxon>
        <taxon>Physalacriaceae</taxon>
        <taxon>Desarmillaria</taxon>
    </lineage>
</organism>
<feature type="region of interest" description="Disordered" evidence="1">
    <location>
        <begin position="92"/>
        <end position="117"/>
    </location>
</feature>
<dbReference type="Proteomes" id="UP001175211">
    <property type="component" value="Unassembled WGS sequence"/>
</dbReference>
<reference evidence="2" key="1">
    <citation type="submission" date="2023-06" db="EMBL/GenBank/DDBJ databases">
        <authorList>
            <consortium name="Lawrence Berkeley National Laboratory"/>
            <person name="Ahrendt S."/>
            <person name="Sahu N."/>
            <person name="Indic B."/>
            <person name="Wong-Bajracharya J."/>
            <person name="Merenyi Z."/>
            <person name="Ke H.-M."/>
            <person name="Monk M."/>
            <person name="Kocsube S."/>
            <person name="Drula E."/>
            <person name="Lipzen A."/>
            <person name="Balint B."/>
            <person name="Henrissat B."/>
            <person name="Andreopoulos B."/>
            <person name="Martin F.M."/>
            <person name="Harder C.B."/>
            <person name="Rigling D."/>
            <person name="Ford K.L."/>
            <person name="Foster G.D."/>
            <person name="Pangilinan J."/>
            <person name="Papanicolaou A."/>
            <person name="Barry K."/>
            <person name="LaButti K."/>
            <person name="Viragh M."/>
            <person name="Koriabine M."/>
            <person name="Yan M."/>
            <person name="Riley R."/>
            <person name="Champramary S."/>
            <person name="Plett K.L."/>
            <person name="Tsai I.J."/>
            <person name="Slot J."/>
            <person name="Sipos G."/>
            <person name="Plett J."/>
            <person name="Nagy L.G."/>
            <person name="Grigoriev I.V."/>
        </authorList>
    </citation>
    <scope>NUCLEOTIDE SEQUENCE</scope>
    <source>
        <strain evidence="2">CCBAS 213</strain>
    </source>
</reference>
<evidence type="ECO:0000313" key="3">
    <source>
        <dbReference type="Proteomes" id="UP001175211"/>
    </source>
</evidence>
<dbReference type="EMBL" id="JAUEPS010000030">
    <property type="protein sequence ID" value="KAK0452729.1"/>
    <property type="molecule type" value="Genomic_DNA"/>
</dbReference>
<comment type="caution">
    <text evidence="2">The sequence shown here is derived from an EMBL/GenBank/DDBJ whole genome shotgun (WGS) entry which is preliminary data.</text>
</comment>
<sequence>MDKVLLERNKKYIQEHPSKAGSIVPYPRRREEHKFLDPCIRDSYLKRRKIEIEASRREDRPYENPPILLDPPSDNETDVNLLRKVAENWNDDERASDIDSYDTDGEESDDSFGTNES</sequence>
<feature type="compositionally biased region" description="Acidic residues" evidence="1">
    <location>
        <begin position="99"/>
        <end position="110"/>
    </location>
</feature>
<evidence type="ECO:0000313" key="2">
    <source>
        <dbReference type="EMBL" id="KAK0452729.1"/>
    </source>
</evidence>
<dbReference type="RefSeq" id="XP_060328065.1">
    <property type="nucleotide sequence ID" value="XM_060477794.1"/>
</dbReference>